<dbReference type="PANTHER" id="PTHR43179">
    <property type="entry name" value="RHAMNOSYLTRANSFERASE WBBL"/>
    <property type="match status" value="1"/>
</dbReference>
<keyword evidence="2" id="KW-0808">Transferase</keyword>
<sequence length="461" mass="51885">MLTSIIVLTLNNMDQTLRCLHSIRTFTDSPYELIFVDNGSTDGTVAWLAQQSDIRLIANPVNVGFAPACNQAAAIANGDHILLLNNDTIVSHRWLSVMLQCLHSSERIGIVGPKSNFVLPLQKIPADVSNEGQYHLFAQQFNRHNPALWQDLAALSGFCMLLRRSTWLALGGFDEAFGIGGYEDIDLGYRVLKAGLFLRLAGDAFVYHEGNRSFDSNAIDMYGVAAVNRRLFIRKWGFNPERLILRHDPAFLPDRYASPHPHHPPLSPDLPSGWYALADDGCVFRMERGLKRPVNSYDTFLRLKLSYDRIARCGNSFLQGLPSGQPLDAMNFPHGYPDVFLARDPGGGLHNVGNGIRYPIRNDSVLSQLGLRLDEAIPVSFEQIWSLPEGWPMQGNAWEEYELYDYLLYRGPNGGLYYGEGQRLRPIVWEQTLGRFGWSMDRAVIIPVELFNRVPIGFPIH</sequence>
<evidence type="ECO:0000313" key="3">
    <source>
        <dbReference type="Proteomes" id="UP000502248"/>
    </source>
</evidence>
<feature type="domain" description="Glycosyltransferase 2-like" evidence="1">
    <location>
        <begin position="4"/>
        <end position="164"/>
    </location>
</feature>
<dbReference type="InterPro" id="IPR001173">
    <property type="entry name" value="Glyco_trans_2-like"/>
</dbReference>
<dbReference type="CDD" id="cd04186">
    <property type="entry name" value="GT_2_like_c"/>
    <property type="match status" value="1"/>
</dbReference>
<dbReference type="EMBL" id="CP051680">
    <property type="protein sequence ID" value="QJD84061.1"/>
    <property type="molecule type" value="Genomic_DNA"/>
</dbReference>
<evidence type="ECO:0000259" key="1">
    <source>
        <dbReference type="Pfam" id="PF00535"/>
    </source>
</evidence>
<protein>
    <submittedName>
        <fullName evidence="2">Glycosyltransferase family 2 protein</fullName>
    </submittedName>
</protein>
<name>A0A7Z2VJC8_9BACL</name>
<dbReference type="Gene3D" id="3.90.550.10">
    <property type="entry name" value="Spore Coat Polysaccharide Biosynthesis Protein SpsA, Chain A"/>
    <property type="match status" value="1"/>
</dbReference>
<dbReference type="KEGG" id="cheb:HH215_13275"/>
<reference evidence="2 3" key="1">
    <citation type="submission" date="2020-04" db="EMBL/GenBank/DDBJ databases">
        <title>Genome sequencing of novel species.</title>
        <authorList>
            <person name="Heo J."/>
            <person name="Kim S.-J."/>
            <person name="Kim J.-S."/>
            <person name="Hong S.-B."/>
            <person name="Kwon S.-W."/>
        </authorList>
    </citation>
    <scope>NUCLEOTIDE SEQUENCE [LARGE SCALE GENOMIC DNA]</scope>
    <source>
        <strain evidence="2 3">MFER-1</strain>
    </source>
</reference>
<accession>A0A7Z2VJC8</accession>
<organism evidence="2 3">
    <name type="scientific">Cohnella herbarum</name>
    <dbReference type="NCBI Taxonomy" id="2728023"/>
    <lineage>
        <taxon>Bacteria</taxon>
        <taxon>Bacillati</taxon>
        <taxon>Bacillota</taxon>
        <taxon>Bacilli</taxon>
        <taxon>Bacillales</taxon>
        <taxon>Paenibacillaceae</taxon>
        <taxon>Cohnella</taxon>
    </lineage>
</organism>
<dbReference type="GO" id="GO:0016740">
    <property type="term" value="F:transferase activity"/>
    <property type="evidence" value="ECO:0007669"/>
    <property type="project" value="UniProtKB-KW"/>
</dbReference>
<dbReference type="PANTHER" id="PTHR43179:SF7">
    <property type="entry name" value="RHAMNOSYLTRANSFERASE WBBL"/>
    <property type="match status" value="1"/>
</dbReference>
<dbReference type="InterPro" id="IPR029044">
    <property type="entry name" value="Nucleotide-diphossugar_trans"/>
</dbReference>
<dbReference type="RefSeq" id="WP_169280346.1">
    <property type="nucleotide sequence ID" value="NZ_CP051680.1"/>
</dbReference>
<dbReference type="SUPFAM" id="SSF53448">
    <property type="entry name" value="Nucleotide-diphospho-sugar transferases"/>
    <property type="match status" value="1"/>
</dbReference>
<gene>
    <name evidence="2" type="ORF">HH215_13275</name>
</gene>
<evidence type="ECO:0000313" key="2">
    <source>
        <dbReference type="EMBL" id="QJD84061.1"/>
    </source>
</evidence>
<dbReference type="AlphaFoldDB" id="A0A7Z2VJC8"/>
<keyword evidence="3" id="KW-1185">Reference proteome</keyword>
<dbReference type="Pfam" id="PF00535">
    <property type="entry name" value="Glycos_transf_2"/>
    <property type="match status" value="1"/>
</dbReference>
<proteinExistence type="predicted"/>
<dbReference type="Proteomes" id="UP000502248">
    <property type="component" value="Chromosome"/>
</dbReference>